<proteinExistence type="predicted"/>
<reference evidence="1" key="1">
    <citation type="submission" date="2021-01" db="EMBL/GenBank/DDBJ databases">
        <authorList>
            <person name="Corre E."/>
            <person name="Pelletier E."/>
            <person name="Niang G."/>
            <person name="Scheremetjew M."/>
            <person name="Finn R."/>
            <person name="Kale V."/>
            <person name="Holt S."/>
            <person name="Cochrane G."/>
            <person name="Meng A."/>
            <person name="Brown T."/>
            <person name="Cohen L."/>
        </authorList>
    </citation>
    <scope>NUCLEOTIDE SEQUENCE</scope>
</reference>
<sequence length="313" mass="34928">MGDTSESAPPSSARQFEANVQVQLLSGEIIIDPTLFSRSTKMADLKKIIKKSDALLRVLGPRRASASMTLILLLVGEDGENVALPDSDDMNGTAFDGDLTELLLCVNVSMSSRLMRTTTAEFEMVQSQYLKNAHVKMDHEPLNTRCVGLWVNDTGRCRLSLKPSTLDPEEKGLWFEEIVGDSALTGEVFRTSFCEEKEDFENLGLLTKAMAEALPPSAAHFLSCEAWEGTIYCNVEESEDESEKADGKEAEKERVGWMRFCLYEVKREKYDAALVENEIQKFALVTRIRIDTGEMFNVSCWGEPVVWNSSPEA</sequence>
<protein>
    <submittedName>
        <fullName evidence="1">Uncharacterized protein</fullName>
    </submittedName>
</protein>
<name>A0A7S1A8S0_NOCSC</name>
<gene>
    <name evidence="1" type="ORF">NSCI0253_LOCUS20429</name>
</gene>
<evidence type="ECO:0000313" key="1">
    <source>
        <dbReference type="EMBL" id="CAD8846079.1"/>
    </source>
</evidence>
<dbReference type="EMBL" id="HBFQ01029029">
    <property type="protein sequence ID" value="CAD8846079.1"/>
    <property type="molecule type" value="Transcribed_RNA"/>
</dbReference>
<organism evidence="1">
    <name type="scientific">Noctiluca scintillans</name>
    <name type="common">Sea sparkle</name>
    <name type="synonym">Red tide dinoflagellate</name>
    <dbReference type="NCBI Taxonomy" id="2966"/>
    <lineage>
        <taxon>Eukaryota</taxon>
        <taxon>Sar</taxon>
        <taxon>Alveolata</taxon>
        <taxon>Dinophyceae</taxon>
        <taxon>Noctilucales</taxon>
        <taxon>Noctilucaceae</taxon>
        <taxon>Noctiluca</taxon>
    </lineage>
</organism>
<accession>A0A7S1A8S0</accession>
<dbReference type="AlphaFoldDB" id="A0A7S1A8S0"/>